<organism evidence="5 6">
    <name type="scientific">Endocarpon pusillum (strain Z07020 / HMAS-L-300199)</name>
    <name type="common">Lichen-forming fungus</name>
    <dbReference type="NCBI Taxonomy" id="1263415"/>
    <lineage>
        <taxon>Eukaryota</taxon>
        <taxon>Fungi</taxon>
        <taxon>Dikarya</taxon>
        <taxon>Ascomycota</taxon>
        <taxon>Pezizomycotina</taxon>
        <taxon>Eurotiomycetes</taxon>
        <taxon>Chaetothyriomycetidae</taxon>
        <taxon>Verrucariales</taxon>
        <taxon>Verrucariaceae</taxon>
        <taxon>Endocarpon</taxon>
    </lineage>
</organism>
<dbReference type="OrthoDB" id="2861623at2759"/>
<dbReference type="EC" id="4.2.3.-" evidence="4"/>
<dbReference type="AlphaFoldDB" id="U1FWJ7"/>
<evidence type="ECO:0000256" key="2">
    <source>
        <dbReference type="ARBA" id="ARBA00006333"/>
    </source>
</evidence>
<name>U1FWJ7_ENDPU</name>
<evidence type="ECO:0000313" key="5">
    <source>
        <dbReference type="EMBL" id="ERF69217.1"/>
    </source>
</evidence>
<evidence type="ECO:0000256" key="3">
    <source>
        <dbReference type="ARBA" id="ARBA00022842"/>
    </source>
</evidence>
<evidence type="ECO:0000313" key="6">
    <source>
        <dbReference type="Proteomes" id="UP000019373"/>
    </source>
</evidence>
<keyword evidence="4" id="KW-0456">Lyase</keyword>
<dbReference type="GeneID" id="19236232"/>
<evidence type="ECO:0000256" key="1">
    <source>
        <dbReference type="ARBA" id="ARBA00001946"/>
    </source>
</evidence>
<keyword evidence="6" id="KW-1185">Reference proteome</keyword>
<dbReference type="SFLD" id="SFLDS00005">
    <property type="entry name" value="Isoprenoid_Synthase_Type_I"/>
    <property type="match status" value="1"/>
</dbReference>
<accession>U1FWJ7</accession>
<dbReference type="PANTHER" id="PTHR35201">
    <property type="entry name" value="TERPENE SYNTHASE"/>
    <property type="match status" value="1"/>
</dbReference>
<dbReference type="SFLD" id="SFLDG01020">
    <property type="entry name" value="Terpene_Cyclase_Like_2"/>
    <property type="match status" value="1"/>
</dbReference>
<dbReference type="EMBL" id="KE721469">
    <property type="protein sequence ID" value="ERF69217.1"/>
    <property type="molecule type" value="Genomic_DNA"/>
</dbReference>
<dbReference type="InterPro" id="IPR034686">
    <property type="entry name" value="Terpene_cyclase-like_2"/>
</dbReference>
<evidence type="ECO:0000256" key="4">
    <source>
        <dbReference type="RuleBase" id="RU366034"/>
    </source>
</evidence>
<dbReference type="Gene3D" id="1.10.600.10">
    <property type="entry name" value="Farnesyl Diphosphate Synthase"/>
    <property type="match status" value="1"/>
</dbReference>
<dbReference type="GO" id="GO:0010333">
    <property type="term" value="F:terpene synthase activity"/>
    <property type="evidence" value="ECO:0007669"/>
    <property type="project" value="InterPro"/>
</dbReference>
<dbReference type="PANTHER" id="PTHR35201:SF4">
    <property type="entry name" value="BETA-PINACENE SYNTHASE-RELATED"/>
    <property type="match status" value="1"/>
</dbReference>
<keyword evidence="3 4" id="KW-0460">Magnesium</keyword>
<gene>
    <name evidence="5" type="ORF">EPUS_01174</name>
</gene>
<dbReference type="GO" id="GO:0046872">
    <property type="term" value="F:metal ion binding"/>
    <property type="evidence" value="ECO:0007669"/>
    <property type="project" value="UniProtKB-KW"/>
</dbReference>
<dbReference type="RefSeq" id="XP_007805277.1">
    <property type="nucleotide sequence ID" value="XM_007807086.1"/>
</dbReference>
<dbReference type="SUPFAM" id="SSF48576">
    <property type="entry name" value="Terpenoid synthases"/>
    <property type="match status" value="1"/>
</dbReference>
<dbReference type="GO" id="GO:0008299">
    <property type="term" value="P:isoprenoid biosynthetic process"/>
    <property type="evidence" value="ECO:0007669"/>
    <property type="project" value="UniProtKB-ARBA"/>
</dbReference>
<comment type="cofactor">
    <cofactor evidence="1 4">
        <name>Mg(2+)</name>
        <dbReference type="ChEBI" id="CHEBI:18420"/>
    </cofactor>
</comment>
<dbReference type="OMA" id="IAICEFT"/>
<dbReference type="HOGENOM" id="CLU_042538_3_1_1"/>
<proteinExistence type="inferred from homology"/>
<dbReference type="Proteomes" id="UP000019373">
    <property type="component" value="Unassembled WGS sequence"/>
</dbReference>
<dbReference type="InterPro" id="IPR008949">
    <property type="entry name" value="Isoprenoid_synthase_dom_sf"/>
</dbReference>
<protein>
    <recommendedName>
        <fullName evidence="4">Terpene synthase</fullName>
        <ecNumber evidence="4">4.2.3.-</ecNumber>
    </recommendedName>
</protein>
<keyword evidence="4" id="KW-0479">Metal-binding</keyword>
<dbReference type="Pfam" id="PF19086">
    <property type="entry name" value="Terpene_syn_C_2"/>
    <property type="match status" value="1"/>
</dbReference>
<comment type="similarity">
    <text evidence="2 4">Belongs to the terpene synthase family.</text>
</comment>
<reference evidence="6" key="1">
    <citation type="journal article" date="2014" name="BMC Genomics">
        <title>Genome characteristics reveal the impact of lichenization on lichen-forming fungus Endocarpon pusillum Hedwig (Verrucariales, Ascomycota).</title>
        <authorList>
            <person name="Wang Y.-Y."/>
            <person name="Liu B."/>
            <person name="Zhang X.-Y."/>
            <person name="Zhou Q.-M."/>
            <person name="Zhang T."/>
            <person name="Li H."/>
            <person name="Yu Y.-F."/>
            <person name="Zhang X.-L."/>
            <person name="Hao X.-Y."/>
            <person name="Wang M."/>
            <person name="Wang L."/>
            <person name="Wei J.-C."/>
        </authorList>
    </citation>
    <scope>NUCLEOTIDE SEQUENCE [LARGE SCALE GENOMIC DNA]</scope>
    <source>
        <strain evidence="6">Z07020 / HMAS-L-300199</strain>
    </source>
</reference>
<dbReference type="eggNOG" id="ENOG502SKVE">
    <property type="taxonomic scope" value="Eukaryota"/>
</dbReference>
<sequence length="381" mass="42728">MANKSCSKTSVIDSMRGQTVRIPNLKRVFDGFPAGVNPHYKRMIPMVNRKLESCVSDERVITEMKKADFALGAASIWPRAAWDEYLVLTYLCLLVFVWDDEIDMPAAPLASDFQAAQSFRRETVNFVKSSLGFGEKGVVSRSRSATISSFELISGPLRKVYTRDQLASFLHELTFSLEMSQVEQEYSLSDRIPTISEYWAFRMGTSGVGPFLAMAEYSIRSRLPRPIINSPEMKVIWDETNLMMSLINDILSVKKEVVSPARPCPSSTNFVLLETDLPLLQRQVAGSILGLVPLLCMQNPDAQAAVDSAVKALHDSVKRFRNAEGQLLRRTARDAKTQETLRNYINVCKENVTGFLNWCSRTPRYGMAGNVEKDGSMLITL</sequence>